<proteinExistence type="predicted"/>
<dbReference type="Proteomes" id="UP001589709">
    <property type="component" value="Unassembled WGS sequence"/>
</dbReference>
<dbReference type="RefSeq" id="WP_381342558.1">
    <property type="nucleotide sequence ID" value="NZ_JBHMCY010000007.1"/>
</dbReference>
<gene>
    <name evidence="3" type="ORF">ACFF45_05360</name>
</gene>
<evidence type="ECO:0000256" key="1">
    <source>
        <dbReference type="SAM" id="MobiDB-lite"/>
    </source>
</evidence>
<comment type="caution">
    <text evidence="3">The sequence shown here is derived from an EMBL/GenBank/DDBJ whole genome shotgun (WGS) entry which is preliminary data.</text>
</comment>
<evidence type="ECO:0000256" key="2">
    <source>
        <dbReference type="SAM" id="Phobius"/>
    </source>
</evidence>
<protein>
    <submittedName>
        <fullName evidence="3">Uncharacterized protein</fullName>
    </submittedName>
</protein>
<feature type="transmembrane region" description="Helical" evidence="2">
    <location>
        <begin position="34"/>
        <end position="55"/>
    </location>
</feature>
<evidence type="ECO:0000313" key="4">
    <source>
        <dbReference type="Proteomes" id="UP001589709"/>
    </source>
</evidence>
<accession>A0ABV5MWZ2</accession>
<keyword evidence="4" id="KW-1185">Reference proteome</keyword>
<organism evidence="3 4">
    <name type="scientific">Streptomyces cinereospinus</name>
    <dbReference type="NCBI Taxonomy" id="285561"/>
    <lineage>
        <taxon>Bacteria</taxon>
        <taxon>Bacillati</taxon>
        <taxon>Actinomycetota</taxon>
        <taxon>Actinomycetes</taxon>
        <taxon>Kitasatosporales</taxon>
        <taxon>Streptomycetaceae</taxon>
        <taxon>Streptomyces</taxon>
    </lineage>
</organism>
<feature type="region of interest" description="Disordered" evidence="1">
    <location>
        <begin position="272"/>
        <end position="291"/>
    </location>
</feature>
<feature type="compositionally biased region" description="Basic and acidic residues" evidence="1">
    <location>
        <begin position="1"/>
        <end position="12"/>
    </location>
</feature>
<evidence type="ECO:0000313" key="3">
    <source>
        <dbReference type="EMBL" id="MFB9462159.1"/>
    </source>
</evidence>
<name>A0ABV5MWZ2_9ACTN</name>
<keyword evidence="2" id="KW-0812">Transmembrane</keyword>
<dbReference type="EMBL" id="JBHMCY010000007">
    <property type="protein sequence ID" value="MFB9462159.1"/>
    <property type="molecule type" value="Genomic_DNA"/>
</dbReference>
<keyword evidence="2" id="KW-0472">Membrane</keyword>
<sequence length="291" mass="31298">MANHGRRPEPGDTRQGTPEPGDTGQGERRRRRELWLSLPGLVVTTVVVGIVSWGVTRLTDGADKLTQNDAPLATISVETNPARVGAFDDTSVHGVLPKGATPTTGPGDGCTGFHDWLLKNGGTDAGESRLQVTVQGNAPRQVQIANLRVVVVSREEPAPHVGVACPSAGSANLRLLTIDLDSPQPRAEYNSKDGAPFGFTVEPGEIETFLISATAKEAVYHWYLELDLISGKEQVHMRVDDDGENFQTAPEARTSGWDWDWKSQWVDAESGQKLAVGDPLVPPRQAGKDTP</sequence>
<feature type="region of interest" description="Disordered" evidence="1">
    <location>
        <begin position="1"/>
        <end position="29"/>
    </location>
</feature>
<reference evidence="3 4" key="1">
    <citation type="submission" date="2024-09" db="EMBL/GenBank/DDBJ databases">
        <authorList>
            <person name="Sun Q."/>
            <person name="Mori K."/>
        </authorList>
    </citation>
    <scope>NUCLEOTIDE SEQUENCE [LARGE SCALE GENOMIC DNA]</scope>
    <source>
        <strain evidence="3 4">JCM 6917</strain>
    </source>
</reference>
<keyword evidence="2" id="KW-1133">Transmembrane helix</keyword>